<dbReference type="RefSeq" id="WP_124538704.1">
    <property type="nucleotide sequence ID" value="NZ_QUSW01000001.1"/>
</dbReference>
<reference evidence="1 2" key="1">
    <citation type="submission" date="2018-08" db="EMBL/GenBank/DDBJ databases">
        <authorList>
            <person name="Khan S.A."/>
            <person name="Jeon C.O."/>
            <person name="Chun B.H."/>
            <person name="Jeong S.E."/>
        </authorList>
    </citation>
    <scope>NUCLEOTIDE SEQUENCE [LARGE SCALE GENOMIC DNA]</scope>
    <source>
        <strain evidence="1 2">S-16</strain>
    </source>
</reference>
<accession>A0A3N7HUT6</accession>
<gene>
    <name evidence="1" type="ORF">DZC73_03005</name>
</gene>
<protein>
    <recommendedName>
        <fullName evidence="3">Cellulose-binding protein</fullName>
    </recommendedName>
</protein>
<dbReference type="EMBL" id="QUSW01000001">
    <property type="protein sequence ID" value="RQP26034.1"/>
    <property type="molecule type" value="Genomic_DNA"/>
</dbReference>
<organism evidence="1 2">
    <name type="scientific">Piscinibacter terrae</name>
    <dbReference type="NCBI Taxonomy" id="2496871"/>
    <lineage>
        <taxon>Bacteria</taxon>
        <taxon>Pseudomonadati</taxon>
        <taxon>Pseudomonadota</taxon>
        <taxon>Betaproteobacteria</taxon>
        <taxon>Burkholderiales</taxon>
        <taxon>Sphaerotilaceae</taxon>
        <taxon>Piscinibacter</taxon>
    </lineage>
</organism>
<dbReference type="Proteomes" id="UP000267464">
    <property type="component" value="Unassembled WGS sequence"/>
</dbReference>
<evidence type="ECO:0008006" key="3">
    <source>
        <dbReference type="Google" id="ProtNLM"/>
    </source>
</evidence>
<keyword evidence="2" id="KW-1185">Reference proteome</keyword>
<evidence type="ECO:0000313" key="2">
    <source>
        <dbReference type="Proteomes" id="UP000267464"/>
    </source>
</evidence>
<name>A0A3N7HUT6_9BURK</name>
<dbReference type="OrthoDB" id="7783360at2"/>
<proteinExistence type="predicted"/>
<dbReference type="AlphaFoldDB" id="A0A3N7HUT6"/>
<reference evidence="1 2" key="2">
    <citation type="submission" date="2018-12" db="EMBL/GenBank/DDBJ databases">
        <title>Rhizobacter gummiphilus sp. nov., a rubber-degrading bacterium isolated from the soil of a botanical garden in Japan.</title>
        <authorList>
            <person name="Shunsuke S.S."/>
        </authorList>
    </citation>
    <scope>NUCLEOTIDE SEQUENCE [LARGE SCALE GENOMIC DNA]</scope>
    <source>
        <strain evidence="1 2">S-16</strain>
    </source>
</reference>
<evidence type="ECO:0000313" key="1">
    <source>
        <dbReference type="EMBL" id="RQP26034.1"/>
    </source>
</evidence>
<sequence>MASARALGWLILPLAVLGLHGCGGGEAQQPGSQVRAQEAVSQAAAVAANPRRFSGLAVNLSSLEYWSTDLPTIDQFKRASTWVTSCDAVNTPYDPGSCTFNQADKDQGKSAWDTLEEAKLDLDENGWVRSIPSVDDPNVKYHMVTSLVFQGDGGAHPAGTYTVVYDGKGDIEFQSGGAVTRLDDHRVQVEVFNKPDSAFFIRIRSTVASDYIRNIRVYPPGGVCSSAKLVVVGKAADCTGSGNSFINFETLAQTQAWYPTFRAHLNGMRALRFMDWGHTNDSTLANWADRPKKADATWTGKYGVPLAAMVSLANAVQADAWVNIPTEATDDYVHNAGKLLKSQLDTQSQVLVEYNNEPWNGQFRQYNSMYDKAVGLWGVPDPKKGQSKHEWVLNYHAMRLAQVCDIVKAEFGSDAGRVKCVLNAQASGGSWNVLNVSLPCPKGAPIIGHACEQSIDVVAIAPYFGVYIADGNARQDYIASNWFTQPDGGIGKLFEEIRAKDANDNVVVPPLYAAGKTGQEQKNGALMEARGWMDDYRKALAGKKPLYAYEGGQHLVNLYRDCGGLSGDALKACQDKGAQFVKAWTQLFSNASHHALMGRAYTTMMDDWMAAGPQGNKGQVFAAFNFVSAYSQWGAWGLKETLFDSDAVSPKWQTLLPYRDSIGCWWEGCRDLTATVLAQ</sequence>
<comment type="caution">
    <text evidence="1">The sequence shown here is derived from an EMBL/GenBank/DDBJ whole genome shotgun (WGS) entry which is preliminary data.</text>
</comment>